<organism evidence="1 2">
    <name type="scientific">Candolleomyces aberdarensis</name>
    <dbReference type="NCBI Taxonomy" id="2316362"/>
    <lineage>
        <taxon>Eukaryota</taxon>
        <taxon>Fungi</taxon>
        <taxon>Dikarya</taxon>
        <taxon>Basidiomycota</taxon>
        <taxon>Agaricomycotina</taxon>
        <taxon>Agaricomycetes</taxon>
        <taxon>Agaricomycetidae</taxon>
        <taxon>Agaricales</taxon>
        <taxon>Agaricineae</taxon>
        <taxon>Psathyrellaceae</taxon>
        <taxon>Candolleomyces</taxon>
    </lineage>
</organism>
<dbReference type="EMBL" id="SDEE01000513">
    <property type="protein sequence ID" value="RXW15760.1"/>
    <property type="molecule type" value="Genomic_DNA"/>
</dbReference>
<protein>
    <submittedName>
        <fullName evidence="1">Uncharacterized protein</fullName>
    </submittedName>
</protein>
<proteinExistence type="predicted"/>
<accession>A0A4Q2D8A7</accession>
<dbReference type="OrthoDB" id="3007408at2759"/>
<sequence length="558" mass="62247">MASTQRYIPYNYGEPLTTIPEGVEAESLTQKTFSDFPSEILSKILSLLAEFSPSLSGGSSRSAALDILCATHVNSSLRKVALAFPSLWRKILFLNGVHVDFFRAILDRSHSLPLCLSMKEDESLSTDTQLWSLLINVVPRLGSIHFEVGESYPGTRTKFLLTLLTVQAPVLEECSVSFLGQRAVRLNCFILDDASLPGGSRTPRLRRLELTNCFIPFDRCRLPQLSSITMRAINCEPVVGCEGIFLSHPQFRHLRQLVLWNSIQLMSNLNSFSQPIELPVLETFALLASGAVCKQLATILHIPSQCERTVTLLFPSQRDCTLGDAKDAAIAGSLFIAQDVAYTACALDMNDMAQSLKLSTHSCESKTRVYFIVNNSLRFERFGPVSSLLRAFANIPLYSWVSGFETTPKDTFSFFLWEFLASACKKPLASPSLLNISFGASSAAPYIFSPLFDLMTRVEMIAPTIPQPYANASFIHLIESPARFPQLQSLGVPLNRKVIDLSYIPQLLRQRVQIEKVVFCVSTTWLERAGYDRDAVRSDIVDGTRVFPTWVDVDWLED</sequence>
<gene>
    <name evidence="1" type="ORF">EST38_g10091</name>
</gene>
<keyword evidence="2" id="KW-1185">Reference proteome</keyword>
<evidence type="ECO:0000313" key="1">
    <source>
        <dbReference type="EMBL" id="RXW15760.1"/>
    </source>
</evidence>
<reference evidence="1 2" key="1">
    <citation type="submission" date="2019-01" db="EMBL/GenBank/DDBJ databases">
        <title>Draft genome sequence of Psathyrella aberdarensis IHI B618.</title>
        <authorList>
            <person name="Buettner E."/>
            <person name="Kellner H."/>
        </authorList>
    </citation>
    <scope>NUCLEOTIDE SEQUENCE [LARGE SCALE GENOMIC DNA]</scope>
    <source>
        <strain evidence="1 2">IHI B618</strain>
    </source>
</reference>
<dbReference type="Proteomes" id="UP000290288">
    <property type="component" value="Unassembled WGS sequence"/>
</dbReference>
<name>A0A4Q2D8A7_9AGAR</name>
<evidence type="ECO:0000313" key="2">
    <source>
        <dbReference type="Proteomes" id="UP000290288"/>
    </source>
</evidence>
<dbReference type="AlphaFoldDB" id="A0A4Q2D8A7"/>
<comment type="caution">
    <text evidence="1">The sequence shown here is derived from an EMBL/GenBank/DDBJ whole genome shotgun (WGS) entry which is preliminary data.</text>
</comment>